<comment type="caution">
    <text evidence="3">The sequence shown here is derived from an EMBL/GenBank/DDBJ whole genome shotgun (WGS) entry which is preliminary data.</text>
</comment>
<keyword evidence="4" id="KW-1185">Reference proteome</keyword>
<evidence type="ECO:0000256" key="1">
    <source>
        <dbReference type="ARBA" id="ARBA00023002"/>
    </source>
</evidence>
<name>A0ABV7P3S1_9PSEU</name>
<dbReference type="RefSeq" id="WP_378241358.1">
    <property type="nucleotide sequence ID" value="NZ_JBHRWK010000038.1"/>
</dbReference>
<evidence type="ECO:0000313" key="4">
    <source>
        <dbReference type="Proteomes" id="UP001595645"/>
    </source>
</evidence>
<protein>
    <submittedName>
        <fullName evidence="3">Aldehyde dehydrogenase family protein</fullName>
    </submittedName>
</protein>
<dbReference type="SUPFAM" id="SSF53720">
    <property type="entry name" value="ALDH-like"/>
    <property type="match status" value="1"/>
</dbReference>
<keyword evidence="1" id="KW-0560">Oxidoreductase</keyword>
<dbReference type="Pfam" id="PF00171">
    <property type="entry name" value="Aldedh"/>
    <property type="match status" value="1"/>
</dbReference>
<evidence type="ECO:0000259" key="2">
    <source>
        <dbReference type="Pfam" id="PF00171"/>
    </source>
</evidence>
<gene>
    <name evidence="3" type="ORF">ACFOSH_24350</name>
</gene>
<dbReference type="InterPro" id="IPR016163">
    <property type="entry name" value="Ald_DH_C"/>
</dbReference>
<dbReference type="InterPro" id="IPR016161">
    <property type="entry name" value="Ald_DH/histidinol_DH"/>
</dbReference>
<dbReference type="EMBL" id="JBHRWK010000038">
    <property type="protein sequence ID" value="MFC3452582.1"/>
    <property type="molecule type" value="Genomic_DNA"/>
</dbReference>
<sequence length="468" mass="49165">MAATVHLDVLGPSGVFRSHRTQPVTSVGGEELAELSLVPGLYVKRSVAKLRRAHPLSGPERIAALAAAGRQFLGTVDGVSLDEHERRVSLSSGVALPVVRAASQAIARGAAEAGASVGCARPRGTSESWSAVRSSGSVWTRRGEVLAVQASGNHPATHAAWIEALALGYRVAVRPSSREPFTPGRLVRALQDCGFGADQVAFLPTDHMVARELVDTADLGLVYGGADVVARYRNRGDVLVQGPGRSKVLLADGRWPDHVDTVVDSVAGFGGTACVNASAVLVQGDAAAFAKELARRLGEIAILPPTSEHAVLPAFPLGRGRALEAHLISELKGAELISDAGLLAPLPDGGAVLRPAVILLDSARAPQLGVELPFPCVWVAPWSPVDGLEPLRGSLTVTAITGDEELLASLADDNTIGNLHIGDHPTHEMRPGLPHDGHLSEFLMRSKTVIRDLTYDCDGLPIREDKEC</sequence>
<dbReference type="Gene3D" id="3.40.605.10">
    <property type="entry name" value="Aldehyde Dehydrogenase, Chain A, domain 1"/>
    <property type="match status" value="1"/>
</dbReference>
<dbReference type="Gene3D" id="3.40.309.10">
    <property type="entry name" value="Aldehyde Dehydrogenase, Chain A, domain 2"/>
    <property type="match status" value="1"/>
</dbReference>
<evidence type="ECO:0000313" key="3">
    <source>
        <dbReference type="EMBL" id="MFC3452582.1"/>
    </source>
</evidence>
<dbReference type="InterPro" id="IPR016162">
    <property type="entry name" value="Ald_DH_N"/>
</dbReference>
<dbReference type="InterPro" id="IPR015590">
    <property type="entry name" value="Aldehyde_DH_dom"/>
</dbReference>
<organism evidence="3 4">
    <name type="scientific">Amycolatopsis speibonae</name>
    <dbReference type="NCBI Taxonomy" id="1450224"/>
    <lineage>
        <taxon>Bacteria</taxon>
        <taxon>Bacillati</taxon>
        <taxon>Actinomycetota</taxon>
        <taxon>Actinomycetes</taxon>
        <taxon>Pseudonocardiales</taxon>
        <taxon>Pseudonocardiaceae</taxon>
        <taxon>Amycolatopsis</taxon>
    </lineage>
</organism>
<feature type="domain" description="Aldehyde dehydrogenase" evidence="2">
    <location>
        <begin position="155"/>
        <end position="359"/>
    </location>
</feature>
<dbReference type="Proteomes" id="UP001595645">
    <property type="component" value="Unassembled WGS sequence"/>
</dbReference>
<proteinExistence type="predicted"/>
<reference evidence="4" key="1">
    <citation type="journal article" date="2019" name="Int. J. Syst. Evol. Microbiol.">
        <title>The Global Catalogue of Microorganisms (GCM) 10K type strain sequencing project: providing services to taxonomists for standard genome sequencing and annotation.</title>
        <authorList>
            <consortium name="The Broad Institute Genomics Platform"/>
            <consortium name="The Broad Institute Genome Sequencing Center for Infectious Disease"/>
            <person name="Wu L."/>
            <person name="Ma J."/>
        </authorList>
    </citation>
    <scope>NUCLEOTIDE SEQUENCE [LARGE SCALE GENOMIC DNA]</scope>
    <source>
        <strain evidence="4">CGMCC 4.7676</strain>
    </source>
</reference>
<accession>A0ABV7P3S1</accession>